<sequence>MKLSLRTRLDEVAAKPKRSSRSARARQVTAGLAFACTTFLACASDQIVAYQDDVPDASDPATLITDSDGGKQSSKPDAADADATVGTCGNHVLDDGEGCDDGNTKDGDGCSSTCTVESTSPEDTCPGLPIPLSATGPSQRSGTVSGDTSSATPNFQSANCGGGNGKDVVYSLTSDVPGRVRAHLNASFDAFLALRSDCLDDASESACKAVPTGGGGADLVFPIAANQTVYLVVDGVAGKSGPFTIDVEIATSICGDGLAQYPEQCDDNNTVAGDGCSPTCQFETPMAAAGKCPGASYTLVGSPTGPTKISVAGDVTLLANTASSFGCSASSGKDQVYAITPTISGAITAEMTAAFPKGQLHARRECFNSSTEIDCHAEPLAGSPVRITFPVAAENTYFVFADVDGTPASGLYTLDLTLAPATCGNGVLETPEGCDDGNTVNGDGCSATCALEPMPASLDTCPGMPIVFAGDPTGPQTFRTTASTAILSAAVKSCSGTLDRKDAVYTFVAPYDGWVSAKAKGNFNLLLDLRADCILESASGSGTSVICSKADGGNGEESIGAAITAGKTYYFVVEGSTTNANKEGVYTLDVALRRSVCGNGIIEGGETCDDGAHVDGDGCAANCLLEPTPSTRTTCANAEALNLTETTVGSGVYAASAFGGNWNLPGGGYFAAPCAGAGKEAYFTVTPPIDGVVSAITNSTYNISLGVRPACPPNTSTGFLTCSDRSTGNGSEKVSFPAKAGTKYWIIVDAPGVKDLGSFTLDVSMQAQTCGDGIVGGDEECDDGNALPGDGCNACHIEPLANADTCPGEAIRLTGTGTQPREKAVTLSTTSLSADYAGTCGGNGRDGVIAVTSDVTGTLTALLNGSWPTVFYARTSCTNSTTELACKKYDATKPAELVRDMSFTVQAGVPTYFFIDGLSGASGPATLLLTVTP</sequence>
<feature type="compositionally biased region" description="Basic residues" evidence="4">
    <location>
        <begin position="15"/>
        <end position="24"/>
    </location>
</feature>
<protein>
    <submittedName>
        <fullName evidence="5">RTX toxin</fullName>
    </submittedName>
</protein>
<feature type="region of interest" description="Disordered" evidence="4">
    <location>
        <begin position="59"/>
        <end position="82"/>
    </location>
</feature>
<dbReference type="Proteomes" id="UP000064967">
    <property type="component" value="Chromosome"/>
</dbReference>
<dbReference type="NCBIfam" id="TIGR02232">
    <property type="entry name" value="myxo_disulf_rpt"/>
    <property type="match status" value="5"/>
</dbReference>
<evidence type="ECO:0000313" key="5">
    <source>
        <dbReference type="EMBL" id="AKU98854.1"/>
    </source>
</evidence>
<dbReference type="Pfam" id="PF13948">
    <property type="entry name" value="DUF4215"/>
    <property type="match status" value="4"/>
</dbReference>
<evidence type="ECO:0000256" key="1">
    <source>
        <dbReference type="ARBA" id="ARBA00022729"/>
    </source>
</evidence>
<dbReference type="GO" id="GO:0006508">
    <property type="term" value="P:proteolysis"/>
    <property type="evidence" value="ECO:0007669"/>
    <property type="project" value="TreeGrafter"/>
</dbReference>
<dbReference type="GO" id="GO:0007166">
    <property type="term" value="P:cell surface receptor signaling pathway"/>
    <property type="evidence" value="ECO:0007669"/>
    <property type="project" value="TreeGrafter"/>
</dbReference>
<dbReference type="STRING" id="1391654.AKJ09_05518"/>
<evidence type="ECO:0000256" key="4">
    <source>
        <dbReference type="SAM" id="MobiDB-lite"/>
    </source>
</evidence>
<dbReference type="KEGG" id="llu:AKJ09_05518"/>
<name>A0A0K1Q0C3_9BACT</name>
<keyword evidence="2" id="KW-0677">Repeat</keyword>
<feature type="compositionally biased region" description="Polar residues" evidence="4">
    <location>
        <begin position="135"/>
        <end position="159"/>
    </location>
</feature>
<dbReference type="AlphaFoldDB" id="A0A0K1Q0C3"/>
<keyword evidence="3" id="KW-1015">Disulfide bond</keyword>
<dbReference type="EMBL" id="CP012333">
    <property type="protein sequence ID" value="AKU98854.1"/>
    <property type="molecule type" value="Genomic_DNA"/>
</dbReference>
<proteinExistence type="predicted"/>
<keyword evidence="6" id="KW-1185">Reference proteome</keyword>
<dbReference type="PANTHER" id="PTHR46130">
    <property type="entry name" value="LAMGL DOMAIN-CONTAINING PROTEIN"/>
    <property type="match status" value="1"/>
</dbReference>
<keyword evidence="1" id="KW-0732">Signal</keyword>
<reference evidence="5 6" key="1">
    <citation type="submission" date="2015-08" db="EMBL/GenBank/DDBJ databases">
        <authorList>
            <person name="Babu N.S."/>
            <person name="Beckwith C.J."/>
            <person name="Beseler K.G."/>
            <person name="Brison A."/>
            <person name="Carone J.V."/>
            <person name="Caskin T.P."/>
            <person name="Diamond M."/>
            <person name="Durham M.E."/>
            <person name="Foxe J.M."/>
            <person name="Go M."/>
            <person name="Henderson B.A."/>
            <person name="Jones I.B."/>
            <person name="McGettigan J.A."/>
            <person name="Micheletti S.J."/>
            <person name="Nasrallah M.E."/>
            <person name="Ortiz D."/>
            <person name="Piller C.R."/>
            <person name="Privatt S.R."/>
            <person name="Schneider S.L."/>
            <person name="Sharp S."/>
            <person name="Smith T.C."/>
            <person name="Stanton J.D."/>
            <person name="Ullery H.E."/>
            <person name="Wilson R.J."/>
            <person name="Serrano M.G."/>
            <person name="Buck G."/>
            <person name="Lee V."/>
            <person name="Wang Y."/>
            <person name="Carvalho R."/>
            <person name="Voegtly L."/>
            <person name="Shi R."/>
            <person name="Duckworth R."/>
            <person name="Johnson A."/>
            <person name="Loviza R."/>
            <person name="Walstead R."/>
            <person name="Shah Z."/>
            <person name="Kiflezghi M."/>
            <person name="Wade K."/>
            <person name="Ball S.L."/>
            <person name="Bradley K.W."/>
            <person name="Asai D.J."/>
            <person name="Bowman C.A."/>
            <person name="Russell D.A."/>
            <person name="Pope W.H."/>
            <person name="Jacobs-Sera D."/>
            <person name="Hendrix R.W."/>
            <person name="Hatfull G.F."/>
        </authorList>
    </citation>
    <scope>NUCLEOTIDE SEQUENCE [LARGE SCALE GENOMIC DNA]</scope>
    <source>
        <strain evidence="5 6">DSM 27648</strain>
    </source>
</reference>
<dbReference type="GO" id="GO:0004222">
    <property type="term" value="F:metalloendopeptidase activity"/>
    <property type="evidence" value="ECO:0007669"/>
    <property type="project" value="TreeGrafter"/>
</dbReference>
<dbReference type="PANTHER" id="PTHR46130:SF3">
    <property type="entry name" value="CHROMOSOME UNDETERMINED SCAFFOLD_33, WHOLE GENOME SHOTGUN SEQUENCE"/>
    <property type="match status" value="1"/>
</dbReference>
<gene>
    <name evidence="5" type="ORF">AKJ09_05518</name>
</gene>
<feature type="region of interest" description="Disordered" evidence="4">
    <location>
        <begin position="118"/>
        <end position="159"/>
    </location>
</feature>
<evidence type="ECO:0000256" key="3">
    <source>
        <dbReference type="ARBA" id="ARBA00023157"/>
    </source>
</evidence>
<dbReference type="PATRIC" id="fig|1391654.3.peg.5596"/>
<dbReference type="RefSeq" id="WP_240488585.1">
    <property type="nucleotide sequence ID" value="NZ_CP012333.1"/>
</dbReference>
<dbReference type="InterPro" id="IPR011936">
    <property type="entry name" value="Myxo_disulph_rpt"/>
</dbReference>
<evidence type="ECO:0000256" key="2">
    <source>
        <dbReference type="ARBA" id="ARBA00022737"/>
    </source>
</evidence>
<evidence type="ECO:0000313" key="6">
    <source>
        <dbReference type="Proteomes" id="UP000064967"/>
    </source>
</evidence>
<dbReference type="InterPro" id="IPR043543">
    <property type="entry name" value="PAPPA/PAPPA2"/>
</dbReference>
<dbReference type="GO" id="GO:0005615">
    <property type="term" value="C:extracellular space"/>
    <property type="evidence" value="ECO:0007669"/>
    <property type="project" value="TreeGrafter"/>
</dbReference>
<organism evidence="5 6">
    <name type="scientific">Labilithrix luteola</name>
    <dbReference type="NCBI Taxonomy" id="1391654"/>
    <lineage>
        <taxon>Bacteria</taxon>
        <taxon>Pseudomonadati</taxon>
        <taxon>Myxococcota</taxon>
        <taxon>Polyangia</taxon>
        <taxon>Polyangiales</taxon>
        <taxon>Labilitrichaceae</taxon>
        <taxon>Labilithrix</taxon>
    </lineage>
</organism>
<accession>A0A0K1Q0C3</accession>
<feature type="region of interest" description="Disordered" evidence="4">
    <location>
        <begin position="1"/>
        <end position="24"/>
    </location>
</feature>